<gene>
    <name evidence="5" type="ORF">CferDRAFT_0244</name>
</gene>
<protein>
    <submittedName>
        <fullName evidence="5">TPR repeat</fullName>
    </submittedName>
</protein>
<feature type="signal peptide" evidence="4">
    <location>
        <begin position="1"/>
        <end position="20"/>
    </location>
</feature>
<keyword evidence="4" id="KW-0732">Signal</keyword>
<dbReference type="InterPro" id="IPR011990">
    <property type="entry name" value="TPR-like_helical_dom_sf"/>
</dbReference>
<dbReference type="SUPFAM" id="SSF48452">
    <property type="entry name" value="TPR-like"/>
    <property type="match status" value="1"/>
</dbReference>
<dbReference type="PANTHER" id="PTHR44858">
    <property type="entry name" value="TETRATRICOPEPTIDE REPEAT PROTEIN 6"/>
    <property type="match status" value="1"/>
</dbReference>
<evidence type="ECO:0000313" key="6">
    <source>
        <dbReference type="Proteomes" id="UP000004162"/>
    </source>
</evidence>
<sequence>MSGSVQFSTAILLLTLLLTAAEPAAGPLTAEEYYLSGKAKYHLKDYTGAIEDYNRAIELAPEVAKFFGSRGAAKRKLGDKRAAIADAQQAARLGDRQAQRILRFFGYDW</sequence>
<dbReference type="Pfam" id="PF00515">
    <property type="entry name" value="TPR_1"/>
    <property type="match status" value="1"/>
</dbReference>
<dbReference type="GO" id="GO:0046813">
    <property type="term" value="P:receptor-mediated virion attachment to host cell"/>
    <property type="evidence" value="ECO:0007669"/>
    <property type="project" value="TreeGrafter"/>
</dbReference>
<dbReference type="SMART" id="SM00028">
    <property type="entry name" value="TPR"/>
    <property type="match status" value="2"/>
</dbReference>
<organism evidence="5 6">
    <name type="scientific">Chlorobium ferrooxidans DSM 13031</name>
    <dbReference type="NCBI Taxonomy" id="377431"/>
    <lineage>
        <taxon>Bacteria</taxon>
        <taxon>Pseudomonadati</taxon>
        <taxon>Chlorobiota</taxon>
        <taxon>Chlorobiia</taxon>
        <taxon>Chlorobiales</taxon>
        <taxon>Chlorobiaceae</taxon>
        <taxon>Chlorobium/Pelodictyon group</taxon>
        <taxon>Chlorobium</taxon>
    </lineage>
</organism>
<dbReference type="PROSITE" id="PS50005">
    <property type="entry name" value="TPR"/>
    <property type="match status" value="1"/>
</dbReference>
<evidence type="ECO:0000256" key="1">
    <source>
        <dbReference type="ARBA" id="ARBA00022737"/>
    </source>
</evidence>
<evidence type="ECO:0000256" key="3">
    <source>
        <dbReference type="PROSITE-ProRule" id="PRU00339"/>
    </source>
</evidence>
<dbReference type="Proteomes" id="UP000004162">
    <property type="component" value="Unassembled WGS sequence"/>
</dbReference>
<keyword evidence="6" id="KW-1185">Reference proteome</keyword>
<dbReference type="RefSeq" id="WP_006367134.1">
    <property type="nucleotide sequence ID" value="NZ_AASE01000025.1"/>
</dbReference>
<dbReference type="PANTHER" id="PTHR44858:SF1">
    <property type="entry name" value="UDP-N-ACETYLGLUCOSAMINE--PEPTIDE N-ACETYLGLUCOSAMINYLTRANSFERASE SPINDLY-RELATED"/>
    <property type="match status" value="1"/>
</dbReference>
<dbReference type="GO" id="GO:0009279">
    <property type="term" value="C:cell outer membrane"/>
    <property type="evidence" value="ECO:0007669"/>
    <property type="project" value="TreeGrafter"/>
</dbReference>
<comment type="caution">
    <text evidence="5">The sequence shown here is derived from an EMBL/GenBank/DDBJ whole genome shotgun (WGS) entry which is preliminary data.</text>
</comment>
<accession>Q0YPN5</accession>
<evidence type="ECO:0000313" key="5">
    <source>
        <dbReference type="EMBL" id="EAT58258.1"/>
    </source>
</evidence>
<proteinExistence type="predicted"/>
<keyword evidence="1" id="KW-0677">Repeat</keyword>
<reference evidence="5 6" key="2">
    <citation type="submission" date="2006-07" db="EMBL/GenBank/DDBJ databases">
        <title>Sequencing of the draft genome and assembly of Chlorobium ferroxidans DSM 13031.</title>
        <authorList>
            <consortium name="US DOE Joint Genome Institute (JGI-PGF)"/>
            <person name="Copeland A."/>
            <person name="Lucas S."/>
            <person name="Lapidus A."/>
            <person name="Barry K."/>
            <person name="Glavina del Rio T."/>
            <person name="Dalin E."/>
            <person name="Tice H."/>
            <person name="Bruce D."/>
            <person name="Pitluck S."/>
            <person name="Richardson P."/>
        </authorList>
    </citation>
    <scope>NUCLEOTIDE SEQUENCE [LARGE SCALE GENOMIC DNA]</scope>
    <source>
        <strain evidence="5 6">DSM 13031</strain>
    </source>
</reference>
<reference evidence="5 6" key="1">
    <citation type="submission" date="2006-07" db="EMBL/GenBank/DDBJ databases">
        <title>Annotation of the draft genome assembly of Chlorobium ferroxidans DSM 13031.</title>
        <authorList>
            <consortium name="US DOE Joint Genome Institute (JGI-ORNL)"/>
            <person name="Larimer F."/>
            <person name="Land M."/>
            <person name="Hauser L."/>
        </authorList>
    </citation>
    <scope>NUCLEOTIDE SEQUENCE [LARGE SCALE GENOMIC DNA]</scope>
    <source>
        <strain evidence="5 6">DSM 13031</strain>
    </source>
</reference>
<evidence type="ECO:0000256" key="2">
    <source>
        <dbReference type="ARBA" id="ARBA00022803"/>
    </source>
</evidence>
<feature type="chain" id="PRO_5004179342" evidence="4">
    <location>
        <begin position="21"/>
        <end position="109"/>
    </location>
</feature>
<dbReference type="Gene3D" id="1.25.40.10">
    <property type="entry name" value="Tetratricopeptide repeat domain"/>
    <property type="match status" value="1"/>
</dbReference>
<evidence type="ECO:0000256" key="4">
    <source>
        <dbReference type="SAM" id="SignalP"/>
    </source>
</evidence>
<name>Q0YPN5_9CHLB</name>
<keyword evidence="2 3" id="KW-0802">TPR repeat</keyword>
<dbReference type="EMBL" id="AASE01000025">
    <property type="protein sequence ID" value="EAT58258.1"/>
    <property type="molecule type" value="Genomic_DNA"/>
</dbReference>
<dbReference type="AlphaFoldDB" id="Q0YPN5"/>
<dbReference type="InterPro" id="IPR050498">
    <property type="entry name" value="Ycf3"/>
</dbReference>
<feature type="repeat" description="TPR" evidence="3">
    <location>
        <begin position="30"/>
        <end position="63"/>
    </location>
</feature>
<dbReference type="OrthoDB" id="9785181at2"/>
<dbReference type="InterPro" id="IPR019734">
    <property type="entry name" value="TPR_rpt"/>
</dbReference>